<dbReference type="InterPro" id="IPR045220">
    <property type="entry name" value="FRHB/FDHB/HCAR-like"/>
</dbReference>
<dbReference type="Pfam" id="PF04422">
    <property type="entry name" value="FrhB_FdhB_N"/>
    <property type="match status" value="1"/>
</dbReference>
<reference evidence="7" key="1">
    <citation type="submission" date="2022-03" db="EMBL/GenBank/DDBJ databases">
        <title>Sea Food Isolates.</title>
        <authorList>
            <person name="Li C."/>
        </authorList>
    </citation>
    <scope>NUCLEOTIDE SEQUENCE</scope>
    <source>
        <strain evidence="7">19NY04SH05-1</strain>
    </source>
</reference>
<evidence type="ECO:0000256" key="5">
    <source>
        <dbReference type="ARBA" id="ARBA00023014"/>
    </source>
</evidence>
<evidence type="ECO:0000259" key="6">
    <source>
        <dbReference type="PROSITE" id="PS51379"/>
    </source>
</evidence>
<protein>
    <submittedName>
        <fullName evidence="7">Coenzyme F420 hydrogenase/dehydrogenase, beta subunit C-terminal domain</fullName>
    </submittedName>
</protein>
<dbReference type="GO" id="GO:0046872">
    <property type="term" value="F:metal ion binding"/>
    <property type="evidence" value="ECO:0007669"/>
    <property type="project" value="UniProtKB-KW"/>
</dbReference>
<dbReference type="PANTHER" id="PTHR31332">
    <property type="entry name" value="7-HYDROXYMETHYL CHLOROPHYLL A REDUCTASE, CHLOROPLASTIC"/>
    <property type="match status" value="1"/>
</dbReference>
<dbReference type="InterPro" id="IPR017896">
    <property type="entry name" value="4Fe4S_Fe-S-bd"/>
</dbReference>
<dbReference type="Pfam" id="PF04432">
    <property type="entry name" value="FrhB_FdhB_C"/>
    <property type="match status" value="1"/>
</dbReference>
<dbReference type="PANTHER" id="PTHR31332:SF6">
    <property type="entry name" value="FORMATE DEHYDROGENASE SUBUNIT BETA"/>
    <property type="match status" value="1"/>
</dbReference>
<comment type="cofactor">
    <cofactor evidence="1">
        <name>FAD</name>
        <dbReference type="ChEBI" id="CHEBI:57692"/>
    </cofactor>
</comment>
<keyword evidence="3" id="KW-0560">Oxidoreductase</keyword>
<evidence type="ECO:0000256" key="3">
    <source>
        <dbReference type="ARBA" id="ARBA00023002"/>
    </source>
</evidence>
<dbReference type="AlphaFoldDB" id="A0AAU6TBT1"/>
<dbReference type="EMBL" id="CP095328">
    <property type="protein sequence ID" value="XAG42639.1"/>
    <property type="molecule type" value="Genomic_DNA"/>
</dbReference>
<dbReference type="GO" id="GO:0052592">
    <property type="term" value="F:oxidoreductase activity, acting on CH or CH2 groups, with an iron-sulfur protein as acceptor"/>
    <property type="evidence" value="ECO:0007669"/>
    <property type="project" value="TreeGrafter"/>
</dbReference>
<proteinExistence type="predicted"/>
<evidence type="ECO:0000256" key="2">
    <source>
        <dbReference type="ARBA" id="ARBA00022723"/>
    </source>
</evidence>
<evidence type="ECO:0000313" key="7">
    <source>
        <dbReference type="EMBL" id="XAG42639.1"/>
    </source>
</evidence>
<name>A0AAU6TBT1_9GAMM</name>
<evidence type="ECO:0000256" key="1">
    <source>
        <dbReference type="ARBA" id="ARBA00001974"/>
    </source>
</evidence>
<dbReference type="GO" id="GO:0051536">
    <property type="term" value="F:iron-sulfur cluster binding"/>
    <property type="evidence" value="ECO:0007669"/>
    <property type="project" value="UniProtKB-KW"/>
</dbReference>
<keyword evidence="4" id="KW-0408">Iron</keyword>
<dbReference type="PROSITE" id="PS51379">
    <property type="entry name" value="4FE4S_FER_2"/>
    <property type="match status" value="1"/>
</dbReference>
<dbReference type="InterPro" id="IPR007516">
    <property type="entry name" value="Co_F420_Hydgase/DH_bsu_N"/>
</dbReference>
<gene>
    <name evidence="7" type="ORF">MRK42_06560</name>
</gene>
<dbReference type="SUPFAM" id="SSF54862">
    <property type="entry name" value="4Fe-4S ferredoxins"/>
    <property type="match status" value="1"/>
</dbReference>
<keyword evidence="5" id="KW-0411">Iron-sulfur</keyword>
<feature type="domain" description="4Fe-4S ferredoxin-type" evidence="6">
    <location>
        <begin position="7"/>
        <end position="36"/>
    </location>
</feature>
<sequence length="454" mass="50792">MNSNAMIKAVVENDMCIGCGMCATQCKTGAIRMKMNDFGFYNANVNDLQEVDENAIKVCPFNPKPDDKVKTENEISELFLTQANNQHNKIGRYISTYAGYSVEHRINSSSGGIATYTLTELMRRGEVQHVISVKTGQATEHYQYAIISSISELFDSAKTKYYPVTLADALKDIGKLNGKVAIVGVACFIKAIRLAQFYDPVFNDKVGFIIGIICGGVKSAFFAEYLASKAGVSVKDFSKPEFRIKDHHSTASDYAYGCLDGNNNQHTIKMRDVGDMWGTGLFKANACDFCDDVTTELADLSVGDAWLEPYIQDGRGHNVLVTRSLLADDIIKSGMFDGALVIEVLAESTFLASQQGSYNHRHDGLSYRIKHGRTDEGAIPPKRFNKNLASPLLMLIQSLRMNSRRKSLDIWKKERLASVFDARMKKHLFILRLLTKLNHYLRAIRQRINRVVNF</sequence>
<dbReference type="RefSeq" id="WP_354688933.1">
    <property type="nucleotide sequence ID" value="NZ_CP095328.1"/>
</dbReference>
<organism evidence="7">
    <name type="scientific">Aeromonas sp. 19NY04SH05-1</name>
    <dbReference type="NCBI Taxonomy" id="2920537"/>
    <lineage>
        <taxon>Bacteria</taxon>
        <taxon>Pseudomonadati</taxon>
        <taxon>Pseudomonadota</taxon>
        <taxon>Gammaproteobacteria</taxon>
        <taxon>Aeromonadales</taxon>
        <taxon>Aeromonadaceae</taxon>
        <taxon>Aeromonas</taxon>
    </lineage>
</organism>
<dbReference type="Gene3D" id="3.30.70.20">
    <property type="match status" value="1"/>
</dbReference>
<dbReference type="Pfam" id="PF00037">
    <property type="entry name" value="Fer4"/>
    <property type="match status" value="1"/>
</dbReference>
<accession>A0AAU6TBT1</accession>
<dbReference type="InterPro" id="IPR007525">
    <property type="entry name" value="FrhB_FdhB_C"/>
</dbReference>
<evidence type="ECO:0000256" key="4">
    <source>
        <dbReference type="ARBA" id="ARBA00023004"/>
    </source>
</evidence>
<keyword evidence="2" id="KW-0479">Metal-binding</keyword>